<feature type="region of interest" description="Disordered" evidence="1">
    <location>
        <begin position="182"/>
        <end position="207"/>
    </location>
</feature>
<reference evidence="3" key="1">
    <citation type="journal article" date="2020" name="Stud. Mycol.">
        <title>101 Dothideomycetes genomes: a test case for predicting lifestyles and emergence of pathogens.</title>
        <authorList>
            <person name="Haridas S."/>
            <person name="Albert R."/>
            <person name="Binder M."/>
            <person name="Bloem J."/>
            <person name="Labutti K."/>
            <person name="Salamov A."/>
            <person name="Andreopoulos B."/>
            <person name="Baker S."/>
            <person name="Barry K."/>
            <person name="Bills G."/>
            <person name="Bluhm B."/>
            <person name="Cannon C."/>
            <person name="Castanera R."/>
            <person name="Culley D."/>
            <person name="Daum C."/>
            <person name="Ezra D."/>
            <person name="Gonzalez J."/>
            <person name="Henrissat B."/>
            <person name="Kuo A."/>
            <person name="Liang C."/>
            <person name="Lipzen A."/>
            <person name="Lutzoni F."/>
            <person name="Magnuson J."/>
            <person name="Mondo S."/>
            <person name="Nolan M."/>
            <person name="Ohm R."/>
            <person name="Pangilinan J."/>
            <person name="Park H.-J."/>
            <person name="Ramirez L."/>
            <person name="Alfaro M."/>
            <person name="Sun H."/>
            <person name="Tritt A."/>
            <person name="Yoshinaga Y."/>
            <person name="Zwiers L.-H."/>
            <person name="Turgeon B."/>
            <person name="Goodwin S."/>
            <person name="Spatafora J."/>
            <person name="Crous P."/>
            <person name="Grigoriev I."/>
        </authorList>
    </citation>
    <scope>NUCLEOTIDE SEQUENCE</scope>
    <source>
        <strain evidence="3">CBS 122681</strain>
    </source>
</reference>
<keyword evidence="2" id="KW-0812">Transmembrane</keyword>
<name>A0A6A6SQ89_9PLEO</name>
<feature type="transmembrane region" description="Helical" evidence="2">
    <location>
        <begin position="50"/>
        <end position="73"/>
    </location>
</feature>
<sequence length="233" mass="26506">MHHPISRSWYTTRSTPPLPLLKPHHPSRFVLARQTIVPDPNSWDWSRPSAIVLLVFLALISILVLYFMLVLATGRDNLLRRRRPRDADSDVEAAITFPPLSQKAGSGEGAGQEHKSFAQRYLHGLRAYKKPALPNIPMSERANVQRKSMQDVPLTPPAPVLHRKPVHSKYSVEYFQNYRRNNANANVDQGKGKGKKAKSPPKMEEYVSPANPFYTMHLQRQRTGKIVADNPYQ</sequence>
<feature type="region of interest" description="Disordered" evidence="1">
    <location>
        <begin position="143"/>
        <end position="162"/>
    </location>
</feature>
<keyword evidence="4" id="KW-1185">Reference proteome</keyword>
<dbReference type="Proteomes" id="UP000799324">
    <property type="component" value="Unassembled WGS sequence"/>
</dbReference>
<keyword evidence="2" id="KW-0472">Membrane</keyword>
<organism evidence="3 4">
    <name type="scientific">Lophiostoma macrostomum CBS 122681</name>
    <dbReference type="NCBI Taxonomy" id="1314788"/>
    <lineage>
        <taxon>Eukaryota</taxon>
        <taxon>Fungi</taxon>
        <taxon>Dikarya</taxon>
        <taxon>Ascomycota</taxon>
        <taxon>Pezizomycotina</taxon>
        <taxon>Dothideomycetes</taxon>
        <taxon>Pleosporomycetidae</taxon>
        <taxon>Pleosporales</taxon>
        <taxon>Lophiostomataceae</taxon>
        <taxon>Lophiostoma</taxon>
    </lineage>
</organism>
<dbReference type="EMBL" id="MU004482">
    <property type="protein sequence ID" value="KAF2649682.1"/>
    <property type="molecule type" value="Genomic_DNA"/>
</dbReference>
<accession>A0A6A6SQ89</accession>
<proteinExistence type="predicted"/>
<protein>
    <submittedName>
        <fullName evidence="3">Uncharacterized protein</fullName>
    </submittedName>
</protein>
<keyword evidence="2" id="KW-1133">Transmembrane helix</keyword>
<evidence type="ECO:0000313" key="4">
    <source>
        <dbReference type="Proteomes" id="UP000799324"/>
    </source>
</evidence>
<dbReference type="AlphaFoldDB" id="A0A6A6SQ89"/>
<gene>
    <name evidence="3" type="ORF">K491DRAFT_172517</name>
</gene>
<evidence type="ECO:0000256" key="1">
    <source>
        <dbReference type="SAM" id="MobiDB-lite"/>
    </source>
</evidence>
<evidence type="ECO:0000256" key="2">
    <source>
        <dbReference type="SAM" id="Phobius"/>
    </source>
</evidence>
<evidence type="ECO:0000313" key="3">
    <source>
        <dbReference type="EMBL" id="KAF2649682.1"/>
    </source>
</evidence>